<evidence type="ECO:0000256" key="1">
    <source>
        <dbReference type="SAM" id="MobiDB-lite"/>
    </source>
</evidence>
<name>A0A7E4V5K3_PANRE</name>
<proteinExistence type="predicted"/>
<keyword evidence="2" id="KW-1185">Reference proteome</keyword>
<sequence length="292" mass="33407">MSFTTIPRNLSCLHNESTQPSSSDTSPESRRRPATPYFEKPDRNTEWTPEYTYEAAVKLRRVYHERRMNHRDPNVRPPPIPRSKFFGLDKPMGQMSEKTAARIRKLTYLMCSKDSTPNQIDVTHLKPQPSTASNAETSTVASVPEVRTTKIAGPKKNATMNPVPVQPPTDRKSALMALEQLTISSVRKHLYKADTTVAEKHTAALKLLDDTLKEDYIPSRGLKKAITILQMIFMIEHSPEPISQPKLCMMKQVANRIREHYRKKFLNVKVRTIYAKDCTGFVFPDYSKYNVL</sequence>
<feature type="region of interest" description="Disordered" evidence="1">
    <location>
        <begin position="68"/>
        <end position="90"/>
    </location>
</feature>
<feature type="compositionally biased region" description="Polar residues" evidence="1">
    <location>
        <begin position="1"/>
        <end position="26"/>
    </location>
</feature>
<evidence type="ECO:0000313" key="3">
    <source>
        <dbReference type="WBParaSite" id="Pan_g16763.t1"/>
    </source>
</evidence>
<dbReference type="WBParaSite" id="Pan_g16763.t1">
    <property type="protein sequence ID" value="Pan_g16763.t1"/>
    <property type="gene ID" value="Pan_g16763"/>
</dbReference>
<reference evidence="3" key="2">
    <citation type="submission" date="2020-10" db="UniProtKB">
        <authorList>
            <consortium name="WormBaseParasite"/>
        </authorList>
    </citation>
    <scope>IDENTIFICATION</scope>
</reference>
<reference evidence="2" key="1">
    <citation type="journal article" date="2013" name="Genetics">
        <title>The draft genome and transcriptome of Panagrellus redivivus are shaped by the harsh demands of a free-living lifestyle.</title>
        <authorList>
            <person name="Srinivasan J."/>
            <person name="Dillman A.R."/>
            <person name="Macchietto M.G."/>
            <person name="Heikkinen L."/>
            <person name="Lakso M."/>
            <person name="Fracchia K.M."/>
            <person name="Antoshechkin I."/>
            <person name="Mortazavi A."/>
            <person name="Wong G."/>
            <person name="Sternberg P.W."/>
        </authorList>
    </citation>
    <scope>NUCLEOTIDE SEQUENCE [LARGE SCALE GENOMIC DNA]</scope>
    <source>
        <strain evidence="2">MT8872</strain>
    </source>
</reference>
<evidence type="ECO:0000313" key="2">
    <source>
        <dbReference type="Proteomes" id="UP000492821"/>
    </source>
</evidence>
<accession>A0A7E4V5K3</accession>
<dbReference type="Proteomes" id="UP000492821">
    <property type="component" value="Unassembled WGS sequence"/>
</dbReference>
<dbReference type="AlphaFoldDB" id="A0A7E4V5K3"/>
<feature type="region of interest" description="Disordered" evidence="1">
    <location>
        <begin position="1"/>
        <end position="45"/>
    </location>
</feature>
<protein>
    <submittedName>
        <fullName evidence="3">Uncharacterized protein</fullName>
    </submittedName>
</protein>
<organism evidence="2 3">
    <name type="scientific">Panagrellus redivivus</name>
    <name type="common">Microworm</name>
    <dbReference type="NCBI Taxonomy" id="6233"/>
    <lineage>
        <taxon>Eukaryota</taxon>
        <taxon>Metazoa</taxon>
        <taxon>Ecdysozoa</taxon>
        <taxon>Nematoda</taxon>
        <taxon>Chromadorea</taxon>
        <taxon>Rhabditida</taxon>
        <taxon>Tylenchina</taxon>
        <taxon>Panagrolaimomorpha</taxon>
        <taxon>Panagrolaimoidea</taxon>
        <taxon>Panagrolaimidae</taxon>
        <taxon>Panagrellus</taxon>
    </lineage>
</organism>